<accession>A0A6N6M8R1</accession>
<feature type="transmembrane region" description="Helical" evidence="1">
    <location>
        <begin position="114"/>
        <end position="132"/>
    </location>
</feature>
<feature type="transmembrane region" description="Helical" evidence="1">
    <location>
        <begin position="204"/>
        <end position="221"/>
    </location>
</feature>
<name>A0A6N6M8R1_9FLAO</name>
<dbReference type="OrthoDB" id="155122at2"/>
<dbReference type="AlphaFoldDB" id="A0A6N6M8R1"/>
<dbReference type="Proteomes" id="UP000435357">
    <property type="component" value="Unassembled WGS sequence"/>
</dbReference>
<feature type="transmembrane region" description="Helical" evidence="1">
    <location>
        <begin position="167"/>
        <end position="192"/>
    </location>
</feature>
<feature type="transmembrane region" description="Helical" evidence="1">
    <location>
        <begin position="273"/>
        <end position="291"/>
    </location>
</feature>
<sequence>MRPPNRFISILLVLVLLFASRWFYMTGSDFVIDGDESIMGLMAKHFLQGKELPLFFYGQSYGFAFIEVLFISAVYSFIGVSGIALKIAMLILFAIGLTFFYLTLYELNEKRNSWLIIIVTTLLALAPSWAIWAMKARGGYHTAFAFSFLTTFLLFNKSVNRKAITSVFVGLLVVLIYQSQPLWLVGLLPLIVYQYLNKTNWKSGINVLLGLCIGYVAFIILKSGMSSFWSPSVVSWERLSDFNLMTFVEQVFKSLTGSYYYGAFIEPDLSTKIVTWIYMGAIGLSIIWIAVEIVTKRKSTDKLSIFLFVSVILSISYFTIVNQNAFRYLLPLQGFLLLLMFYGLRKVRYKAAVVSVLTVMVFISAYSVYSFRDFAYIEKSTITDVVEVAEKQDVKYVFCEGGLLQWQLIFYSNESIIARYRGMTDRYQPYIDTVNAAFFRSDPGVGLVGYMPPKLDTTKYNVTIINDEFFLVKSPTRELLETGGFKLE</sequence>
<protein>
    <recommendedName>
        <fullName evidence="4">Glycosyltransferase RgtA/B/C/D-like domain-containing protein</fullName>
    </recommendedName>
</protein>
<reference evidence="2 3" key="1">
    <citation type="submission" date="2019-09" db="EMBL/GenBank/DDBJ databases">
        <title>Genomes of Cryomorphaceae.</title>
        <authorList>
            <person name="Bowman J.P."/>
        </authorList>
    </citation>
    <scope>NUCLEOTIDE SEQUENCE [LARGE SCALE GENOMIC DNA]</scope>
    <source>
        <strain evidence="2 3">KCTC 52047</strain>
    </source>
</reference>
<evidence type="ECO:0000313" key="3">
    <source>
        <dbReference type="Proteomes" id="UP000435357"/>
    </source>
</evidence>
<dbReference type="RefSeq" id="WP_151167701.1">
    <property type="nucleotide sequence ID" value="NZ_WACR01000005.1"/>
</dbReference>
<keyword evidence="3" id="KW-1185">Reference proteome</keyword>
<gene>
    <name evidence="2" type="ORF">F3059_07245</name>
</gene>
<keyword evidence="1" id="KW-0812">Transmembrane</keyword>
<feature type="transmembrane region" description="Helical" evidence="1">
    <location>
        <begin position="83"/>
        <end position="102"/>
    </location>
</feature>
<keyword evidence="1" id="KW-1133">Transmembrane helix</keyword>
<feature type="transmembrane region" description="Helical" evidence="1">
    <location>
        <begin position="138"/>
        <end position="155"/>
    </location>
</feature>
<evidence type="ECO:0000256" key="1">
    <source>
        <dbReference type="SAM" id="Phobius"/>
    </source>
</evidence>
<feature type="transmembrane region" description="Helical" evidence="1">
    <location>
        <begin position="54"/>
        <end position="77"/>
    </location>
</feature>
<dbReference type="EMBL" id="WACR01000005">
    <property type="protein sequence ID" value="KAB1064484.1"/>
    <property type="molecule type" value="Genomic_DNA"/>
</dbReference>
<feature type="transmembrane region" description="Helical" evidence="1">
    <location>
        <begin position="326"/>
        <end position="344"/>
    </location>
</feature>
<evidence type="ECO:0000313" key="2">
    <source>
        <dbReference type="EMBL" id="KAB1064484.1"/>
    </source>
</evidence>
<feature type="transmembrane region" description="Helical" evidence="1">
    <location>
        <begin position="351"/>
        <end position="369"/>
    </location>
</feature>
<feature type="transmembrane region" description="Helical" evidence="1">
    <location>
        <begin position="303"/>
        <end position="320"/>
    </location>
</feature>
<feature type="transmembrane region" description="Helical" evidence="1">
    <location>
        <begin position="6"/>
        <end position="24"/>
    </location>
</feature>
<comment type="caution">
    <text evidence="2">The sequence shown here is derived from an EMBL/GenBank/DDBJ whole genome shotgun (WGS) entry which is preliminary data.</text>
</comment>
<organism evidence="2 3">
    <name type="scientific">Salibacter halophilus</name>
    <dbReference type="NCBI Taxonomy" id="1803916"/>
    <lineage>
        <taxon>Bacteria</taxon>
        <taxon>Pseudomonadati</taxon>
        <taxon>Bacteroidota</taxon>
        <taxon>Flavobacteriia</taxon>
        <taxon>Flavobacteriales</taxon>
        <taxon>Salibacteraceae</taxon>
        <taxon>Salibacter</taxon>
    </lineage>
</organism>
<proteinExistence type="predicted"/>
<keyword evidence="1" id="KW-0472">Membrane</keyword>
<evidence type="ECO:0008006" key="4">
    <source>
        <dbReference type="Google" id="ProtNLM"/>
    </source>
</evidence>